<keyword evidence="4" id="KW-0808">Transferase</keyword>
<organism evidence="9 10">
    <name type="scientific">Piromyces finnis</name>
    <dbReference type="NCBI Taxonomy" id="1754191"/>
    <lineage>
        <taxon>Eukaryota</taxon>
        <taxon>Fungi</taxon>
        <taxon>Fungi incertae sedis</taxon>
        <taxon>Chytridiomycota</taxon>
        <taxon>Chytridiomycota incertae sedis</taxon>
        <taxon>Neocallimastigomycetes</taxon>
        <taxon>Neocallimastigales</taxon>
        <taxon>Neocallimastigaceae</taxon>
        <taxon>Piromyces</taxon>
    </lineage>
</organism>
<dbReference type="SUPFAM" id="SSF48371">
    <property type="entry name" value="ARM repeat"/>
    <property type="match status" value="1"/>
</dbReference>
<evidence type="ECO:0000256" key="6">
    <source>
        <dbReference type="PROSITE-ProRule" id="PRU00104"/>
    </source>
</evidence>
<evidence type="ECO:0000256" key="1">
    <source>
        <dbReference type="ARBA" id="ARBA00000885"/>
    </source>
</evidence>
<feature type="region of interest" description="Disordered" evidence="7">
    <location>
        <begin position="1108"/>
        <end position="1157"/>
    </location>
</feature>
<comment type="caution">
    <text evidence="9">The sequence shown here is derived from an EMBL/GenBank/DDBJ whole genome shotgun (WGS) entry which is preliminary data.</text>
</comment>
<evidence type="ECO:0000313" key="10">
    <source>
        <dbReference type="Proteomes" id="UP000193719"/>
    </source>
</evidence>
<dbReference type="Gene3D" id="3.30.2410.10">
    <property type="entry name" value="Hect, E3 ligase catalytic domain"/>
    <property type="match status" value="1"/>
</dbReference>
<evidence type="ECO:0000313" key="9">
    <source>
        <dbReference type="EMBL" id="ORX55454.1"/>
    </source>
</evidence>
<evidence type="ECO:0000256" key="7">
    <source>
        <dbReference type="SAM" id="MobiDB-lite"/>
    </source>
</evidence>
<comment type="similarity">
    <text evidence="2">Belongs to the UPL family. K-HECT subfamily.</text>
</comment>
<feature type="compositionally biased region" description="Basic and acidic residues" evidence="7">
    <location>
        <begin position="1128"/>
        <end position="1138"/>
    </location>
</feature>
<evidence type="ECO:0000256" key="4">
    <source>
        <dbReference type="ARBA" id="ARBA00022679"/>
    </source>
</evidence>
<reference evidence="9 10" key="2">
    <citation type="submission" date="2016-08" db="EMBL/GenBank/DDBJ databases">
        <title>Pervasive Adenine N6-methylation of Active Genes in Fungi.</title>
        <authorList>
            <consortium name="DOE Joint Genome Institute"/>
            <person name="Mondo S.J."/>
            <person name="Dannebaum R.O."/>
            <person name="Kuo R.C."/>
            <person name="Labutti K."/>
            <person name="Haridas S."/>
            <person name="Kuo A."/>
            <person name="Salamov A."/>
            <person name="Ahrendt S.R."/>
            <person name="Lipzen A."/>
            <person name="Sullivan W."/>
            <person name="Andreopoulos W.B."/>
            <person name="Clum A."/>
            <person name="Lindquist E."/>
            <person name="Daum C."/>
            <person name="Ramamoorthy G.K."/>
            <person name="Gryganskyi A."/>
            <person name="Culley D."/>
            <person name="Magnuson J.K."/>
            <person name="James T.Y."/>
            <person name="O'Malley M.A."/>
            <person name="Stajich J.E."/>
            <person name="Spatafora J.W."/>
            <person name="Visel A."/>
            <person name="Grigoriev I.V."/>
        </authorList>
    </citation>
    <scope>NUCLEOTIDE SEQUENCE [LARGE SCALE GENOMIC DNA]</scope>
    <source>
        <strain evidence="10">finn</strain>
    </source>
</reference>
<feature type="compositionally biased region" description="Basic and acidic residues" evidence="7">
    <location>
        <begin position="794"/>
        <end position="803"/>
    </location>
</feature>
<dbReference type="PROSITE" id="PS50237">
    <property type="entry name" value="HECT"/>
    <property type="match status" value="1"/>
</dbReference>
<feature type="region of interest" description="Disordered" evidence="7">
    <location>
        <begin position="1"/>
        <end position="68"/>
    </location>
</feature>
<evidence type="ECO:0000256" key="2">
    <source>
        <dbReference type="ARBA" id="ARBA00006331"/>
    </source>
</evidence>
<dbReference type="InterPro" id="IPR000569">
    <property type="entry name" value="HECT_dom"/>
</dbReference>
<dbReference type="Gene3D" id="3.30.2160.10">
    <property type="entry name" value="Hect, E3 ligase catalytic domain"/>
    <property type="match status" value="1"/>
</dbReference>
<accession>A0A1Y1VGA4</accession>
<dbReference type="SUPFAM" id="SSF56204">
    <property type="entry name" value="Hect, E3 ligase catalytic domain"/>
    <property type="match status" value="1"/>
</dbReference>
<dbReference type="InterPro" id="IPR016024">
    <property type="entry name" value="ARM-type_fold"/>
</dbReference>
<dbReference type="PANTHER" id="PTHR45670:SF1">
    <property type="entry name" value="E3 UBIQUITIN-PROTEIN LIGASE HECTD1"/>
    <property type="match status" value="1"/>
</dbReference>
<dbReference type="EMBL" id="MCFH01000009">
    <property type="protein sequence ID" value="ORX55454.1"/>
    <property type="molecule type" value="Genomic_DNA"/>
</dbReference>
<dbReference type="PANTHER" id="PTHR45670">
    <property type="entry name" value="E3 UBIQUITIN-PROTEIN LIGASE TRIP12"/>
    <property type="match status" value="1"/>
</dbReference>
<feature type="domain" description="HECT" evidence="8">
    <location>
        <begin position="1632"/>
        <end position="1974"/>
    </location>
</feature>
<keyword evidence="5 6" id="KW-0833">Ubl conjugation pathway</keyword>
<protein>
    <recommendedName>
        <fullName evidence="3">HECT-type E3 ubiquitin transferase</fullName>
        <ecNumber evidence="3">2.3.2.26</ecNumber>
    </recommendedName>
</protein>
<dbReference type="SMART" id="SM00119">
    <property type="entry name" value="HECTc"/>
    <property type="match status" value="1"/>
</dbReference>
<feature type="compositionally biased region" description="Low complexity" evidence="7">
    <location>
        <begin position="676"/>
        <end position="691"/>
    </location>
</feature>
<gene>
    <name evidence="9" type="ORF">BCR36DRAFT_368192</name>
</gene>
<evidence type="ECO:0000256" key="3">
    <source>
        <dbReference type="ARBA" id="ARBA00012485"/>
    </source>
</evidence>
<dbReference type="GO" id="GO:0061630">
    <property type="term" value="F:ubiquitin protein ligase activity"/>
    <property type="evidence" value="ECO:0007669"/>
    <property type="project" value="UniProtKB-EC"/>
</dbReference>
<sequence length="1974" mass="226840">MESSKNKSNIENEMNLDPAEKDNSNDNIYNDNRNVENENNKERNNNDFNNINDNYEEEDEEDEDEENDGIIEDMYQYDEERNEDYEDYGIDLSEFSRKTKENIIQRRNELLNNLTKFDNLYLLMSTLQDLSGILCVATEEMFVGHRSLRLLGGTPEEYISALINILDSPIFGVIQYSDDFGMGSECIVDIMLLVYRCINNFIEAFPPCQYLIIKNKGVKILINKLVEIEYIDLAEHILSILNKISMDQPNSILRTCKLFNIIQYFDFYPLHVQRVSISIIGNASKALLASNKHLDDYYSMLKEVVPVLENLISYSDKKIVEGVAFSLANMSLWTSKLNNKVEELFSNDFIDSVIQYFLPDKASKIQIHDSFIFVELIKILIGIFKGSSKKTFDIIKSNKLIAIINNYFHINYIDINNTLELNTKISPIILNNSIEETKIILELINELLPDLPDEGIWRITTKEENSTKQENNKNSLFEDKLSFFKDEPDILKDCSKSIFPVLIEIFLCSSNIPLRKLTVESVSKIIWWVNKLDIENNTYNLQNVIVNKDEFGKFISELCALNNNDALLNGSVNNVNENLDFDSIFLLCIGLQLSTIVIERNSEYFEKMFIRDGLLAIIDKILESSDNITKLNKKLEQKSSVYEIQSSLSKKGLSDIKSKFIKKKHSFSTKYKNLRSSSSNKNSANNDNVDTNVSQDQFMEMGSTKDANVNSFELLPSNSDEEIDTNTIESTSSTKEDNNSNNMDIDIEENNNDNEINMDYNNGNDNYKKKEDIKSKETYNDNNSSNSKNSNKKQMHEEPKEENSNESENAIFNGVKSFMESLVNFNGIPVRNTNVIPSIKSLNKKSYLITEVMIWILTISTKISEKLHNDHSNIESSYEKIKVLSKDLINFDDDKNDDVANILKLHQVAKYFSDSSKEDNITGYEIIKSGLIDSLVIYLSEENIIESKKKNIEIMKLAEKNNAKYIQRVKAFIHVFLDGPWPYKTPNQYLYVPNAFPNIVKKLQEILSRYENFQLYSGIPKKKLQPYESFLASNTDISSVNSNDSSSQNSALQLVKQIHIKLVCMDDISIMKQISQMSVTVHAIAPFKVIDEFIRSKYYPQYARYEDSKYNSSDDDSSANEIDEYDYQDDKSETEQSDNRMNTDNTTQKSTKGKKKKRFSGSFLTRLVHNVQKSANSSNKFKKEKEHTKLNIEFTIGEPNNKEIIITNETTVFGACWKYEQQNQQKKKQKGKKNSEDNDINQSKISNDNVDIWKHSYTIFFRGNMKKVPLSDDNDMNINNNDYDNSVDIDDKKKKKINRRYSSSMPKCLSIDTINGKVIFVLNVLYKINNPYDDFYINHPDILSAENKNGSNNNKQFLVFIPKDHFINTKITAKLGRQLDEPLIVASNVLPSWCHEITHNFSFLISFDTRILYLQSTSFGYGRSMNRWQHSNNPNGNNNQRDQSLFGRLQRQKVRVNRNHILESIIKIMPLYGVKNSLLEIEFYNEVGTGLGPTLEFYSLVSNEICKSKYKLWRDSNDSNESSINSILEQEKKEVNKSKKETNEDIYNATTTQNKETFEKSHNNTSLSSLKGDSTFSSLSSLIPNNDSSITNVTSNNSTSVEDLNIKINSGIPELDNNRINFTNGNPNQEDTYVNIKYGLFPAPINPDNLDTKTGRKLLKLFNCLGIFVAKAMLDFRTIDLPLNAYFVKLIKDNVNNLNFSELYCLSSNKNYLEMGLKIIEQVDPPLVNSLNQIMKYSNIKKEIYSNTNLSPDELHTMVQNIKIDDTTIQDLCLDFTLPGFPDIELIENGSEVEVTNWNVEEYLKEIINFTIGKGVNKQIEAFRKGFNSVFPISNLSIFDNEELVLLFGGSESEDWSYENLINCIHADHGYTMDSPQIIYLVEVMSEMDDTERREFIQFVTGCPKLPLGGFKNLNPPFTVVCKTTEASHKPDEYLPSVMTCANYLKIPQYSSKEILKEKLEISYKEGRGCFHLS</sequence>
<reference evidence="9 10" key="1">
    <citation type="submission" date="2016-08" db="EMBL/GenBank/DDBJ databases">
        <title>Genomes of anaerobic fungi encode conserved fungal cellulosomes for biomass hydrolysis.</title>
        <authorList>
            <consortium name="DOE Joint Genome Institute"/>
            <person name="Haitjema C.H."/>
            <person name="Gilmore S.P."/>
            <person name="Henske J.K."/>
            <person name="Solomon K.V."/>
            <person name="De Groot R."/>
            <person name="Kuo A."/>
            <person name="Mondo S.J."/>
            <person name="Salamov A.A."/>
            <person name="Labutti K."/>
            <person name="Zhao Z."/>
            <person name="Chiniquy J."/>
            <person name="Barry K."/>
            <person name="Brewer H.M."/>
            <person name="Purvine S.O."/>
            <person name="Wright A.T."/>
            <person name="Boxma B."/>
            <person name="Van Alen T."/>
            <person name="Hackstein J.H."/>
            <person name="Baker S.E."/>
            <person name="Grigoriev I.V."/>
            <person name="O'Malley M.A."/>
        </authorList>
    </citation>
    <scope>NUCLEOTIDE SEQUENCE [LARGE SCALE GENOMIC DNA]</scope>
    <source>
        <strain evidence="10">finn</strain>
    </source>
</reference>
<feature type="compositionally biased region" description="Basic and acidic residues" evidence="7">
    <location>
        <begin position="33"/>
        <end position="45"/>
    </location>
</feature>
<keyword evidence="10" id="KW-1185">Reference proteome</keyword>
<feature type="region of interest" description="Disordered" evidence="7">
    <location>
        <begin position="715"/>
        <end position="807"/>
    </location>
</feature>
<dbReference type="InterPro" id="IPR045322">
    <property type="entry name" value="HECTD1/TRIP12-like"/>
</dbReference>
<dbReference type="Gene3D" id="3.90.1750.10">
    <property type="entry name" value="Hect, E3 ligase catalytic domains"/>
    <property type="match status" value="2"/>
</dbReference>
<feature type="compositionally biased region" description="Basic and acidic residues" evidence="7">
    <location>
        <begin position="1"/>
        <end position="10"/>
    </location>
</feature>
<dbReference type="OrthoDB" id="423283at2759"/>
<dbReference type="Proteomes" id="UP000193719">
    <property type="component" value="Unassembled WGS sequence"/>
</dbReference>
<dbReference type="EC" id="2.3.2.26" evidence="3"/>
<proteinExistence type="inferred from homology"/>
<dbReference type="GO" id="GO:0043161">
    <property type="term" value="P:proteasome-mediated ubiquitin-dependent protein catabolic process"/>
    <property type="evidence" value="ECO:0007669"/>
    <property type="project" value="TreeGrafter"/>
</dbReference>
<dbReference type="GO" id="GO:0000209">
    <property type="term" value="P:protein polyubiquitination"/>
    <property type="evidence" value="ECO:0007669"/>
    <property type="project" value="TreeGrafter"/>
</dbReference>
<dbReference type="STRING" id="1754191.A0A1Y1VGA4"/>
<feature type="compositionally biased region" description="Acidic residues" evidence="7">
    <location>
        <begin position="54"/>
        <end position="68"/>
    </location>
</feature>
<dbReference type="InterPro" id="IPR035983">
    <property type="entry name" value="Hect_E3_ubiquitin_ligase"/>
</dbReference>
<feature type="compositionally biased region" description="Low complexity" evidence="7">
    <location>
        <begin position="753"/>
        <end position="765"/>
    </location>
</feature>
<dbReference type="GO" id="GO:0016607">
    <property type="term" value="C:nuclear speck"/>
    <property type="evidence" value="ECO:0007669"/>
    <property type="project" value="TreeGrafter"/>
</dbReference>
<comment type="catalytic activity">
    <reaction evidence="1">
        <text>S-ubiquitinyl-[E2 ubiquitin-conjugating enzyme]-L-cysteine + [acceptor protein]-L-lysine = [E2 ubiquitin-conjugating enzyme]-L-cysteine + N(6)-ubiquitinyl-[acceptor protein]-L-lysine.</text>
        <dbReference type="EC" id="2.3.2.26"/>
    </reaction>
</comment>
<feature type="compositionally biased region" description="Acidic residues" evidence="7">
    <location>
        <begin position="1113"/>
        <end position="1127"/>
    </location>
</feature>
<dbReference type="InterPro" id="IPR011989">
    <property type="entry name" value="ARM-like"/>
</dbReference>
<feature type="compositionally biased region" description="Basic and acidic residues" evidence="7">
    <location>
        <begin position="766"/>
        <end position="779"/>
    </location>
</feature>
<dbReference type="Gene3D" id="1.25.10.10">
    <property type="entry name" value="Leucine-rich Repeat Variant"/>
    <property type="match status" value="1"/>
</dbReference>
<dbReference type="Pfam" id="PF00632">
    <property type="entry name" value="HECT"/>
    <property type="match status" value="1"/>
</dbReference>
<evidence type="ECO:0000256" key="5">
    <source>
        <dbReference type="ARBA" id="ARBA00022786"/>
    </source>
</evidence>
<feature type="active site" description="Glycyl thioester intermediate" evidence="6">
    <location>
        <position position="1941"/>
    </location>
</feature>
<name>A0A1Y1VGA4_9FUNG</name>
<dbReference type="InterPro" id="IPR057948">
    <property type="entry name" value="TPR_TRIP12_N"/>
</dbReference>
<dbReference type="Pfam" id="PF25579">
    <property type="entry name" value="TPR_TRIP12_N"/>
    <property type="match status" value="1"/>
</dbReference>
<feature type="region of interest" description="Disordered" evidence="7">
    <location>
        <begin position="671"/>
        <end position="691"/>
    </location>
</feature>
<evidence type="ECO:0000259" key="8">
    <source>
        <dbReference type="PROSITE" id="PS50237"/>
    </source>
</evidence>